<feature type="region of interest" description="Disordered" evidence="3">
    <location>
        <begin position="1"/>
        <end position="45"/>
    </location>
</feature>
<dbReference type="InterPro" id="IPR025875">
    <property type="entry name" value="Leu-rich_rpt_4"/>
</dbReference>
<evidence type="ECO:0000256" key="2">
    <source>
        <dbReference type="ARBA" id="ARBA00022737"/>
    </source>
</evidence>
<dbReference type="SMART" id="SM00369">
    <property type="entry name" value="LRR_TYP"/>
    <property type="match status" value="9"/>
</dbReference>
<feature type="region of interest" description="Disordered" evidence="3">
    <location>
        <begin position="345"/>
        <end position="377"/>
    </location>
</feature>
<feature type="compositionally biased region" description="Low complexity" evidence="3">
    <location>
        <begin position="358"/>
        <end position="377"/>
    </location>
</feature>
<dbReference type="PANTHER" id="PTHR48004">
    <property type="entry name" value="OS01G0149700 PROTEIN"/>
    <property type="match status" value="1"/>
</dbReference>
<keyword evidence="2" id="KW-0677">Repeat</keyword>
<feature type="region of interest" description="Disordered" evidence="3">
    <location>
        <begin position="783"/>
        <end position="803"/>
    </location>
</feature>
<feature type="compositionally biased region" description="Low complexity" evidence="3">
    <location>
        <begin position="149"/>
        <end position="165"/>
    </location>
</feature>
<sequence length="1031" mass="110875">MDHPDPPTSPTKSSTGIPRFSKLPTLKSAIPASLPPSGQVAKSGLPYPAKSAFAIPTAKQALPKPKAPTANKRASVIGTPSRLPPPKTSTHRATQSVSTSNNASSVYGRRPESRPGSRLARPTPAKHLPSQHQSSYLEDTDDGLGSLGGFRSSSRQSSRAGSSLSHHAEETPTQTTPKGRKIARQSLSDRTIDSISRLPPTPATDRRRSSFFAPPSPMGPPSRPASAMSNGLRPGSSDGFAKPTAQLMSPTKRVPASARPGSRMSIDYASSKSTPSKRSVSTGVPRSVQSKPASAQQSAIGRPSSSRLPNPATGSRIPGTPGAGASAIAHPSTAIRNATAKRVTAPVASVAGRPRAESPTPLARPAAATKAPTSSSALRDQIAKAKAAAKAAATAKANVAQHNGNEDLEFDLAIDPFNARPKDNKGLLLKRIDAARADGRLNIAAMGLKQIPDEVLRMYDAEEMTKSKLTWSETVDLTRLVAADNEFEIISDEIFPDIDNEAAAEQDEDSSKGLQFRGLESLDLHGNMLIAIPVGLRRLERLTVVNLSHNKLNNTAWDVLSQLETLEELRLGHNNLTAYLPQGLSRLRNLRTLDLQSNKLLSLPEGLRDLVNLRVLNVSHNQLTGIPMDALESLPLIELSVANNAMVGALFGFSVGGMSHLESLDVSNNSLASLAFSESLALPALKTLNIANNRIVALPDVTGWTELASIAAGDNKVSGLPTGFTSLQSLRHADFTGNDLAKLPNEVGLMGSLDTLNIASNPIRERRLLNMNTEQLKRDLRSRIGPDRRQPSEEDFEDEGIDIQSPGSTEQAWKLSSGHLNLADKDLVNEDADELRSFLGTNNDVRELVLAKNNFTMIPFEISLAQHLKVLDISKCSLERDYLMEVVNFQFLKELNISGNKITSLDPLLDMFLAPRLEVLDISNNRLVGSVPALKGNYPELKELHARDNRLDAVSAEALAGLHSVDLCNNNIGLIPPRIGLLWEQGLRGLSISGNTFRVPQHRILEKGTEAILAHLREKIPVEDVGEEETF</sequence>
<accession>A0ABR3PA12</accession>
<dbReference type="Pfam" id="PF00560">
    <property type="entry name" value="LRR_1"/>
    <property type="match status" value="1"/>
</dbReference>
<comment type="caution">
    <text evidence="4">The sequence shown here is derived from an EMBL/GenBank/DDBJ whole genome shotgun (WGS) entry which is preliminary data.</text>
</comment>
<evidence type="ECO:0008006" key="6">
    <source>
        <dbReference type="Google" id="ProtNLM"/>
    </source>
</evidence>
<keyword evidence="5" id="KW-1185">Reference proteome</keyword>
<feature type="region of interest" description="Disordered" evidence="3">
    <location>
        <begin position="58"/>
        <end position="332"/>
    </location>
</feature>
<dbReference type="Pfam" id="PF12799">
    <property type="entry name" value="LRR_4"/>
    <property type="match status" value="2"/>
</dbReference>
<feature type="compositionally biased region" description="Polar residues" evidence="3">
    <location>
        <begin position="287"/>
        <end position="308"/>
    </location>
</feature>
<dbReference type="PROSITE" id="PS51450">
    <property type="entry name" value="LRR"/>
    <property type="match status" value="5"/>
</dbReference>
<dbReference type="InterPro" id="IPR001611">
    <property type="entry name" value="Leu-rich_rpt"/>
</dbReference>
<feature type="compositionally biased region" description="Low complexity" evidence="3">
    <location>
        <begin position="270"/>
        <end position="282"/>
    </location>
</feature>
<dbReference type="GeneID" id="95976899"/>
<keyword evidence="1" id="KW-0433">Leucine-rich repeat</keyword>
<evidence type="ECO:0000256" key="1">
    <source>
        <dbReference type="ARBA" id="ARBA00022614"/>
    </source>
</evidence>
<name>A0ABR3PA12_9PEZI</name>
<dbReference type="InterPro" id="IPR003591">
    <property type="entry name" value="Leu-rich_rpt_typical-subtyp"/>
</dbReference>
<evidence type="ECO:0000313" key="4">
    <source>
        <dbReference type="EMBL" id="KAL1302869.1"/>
    </source>
</evidence>
<dbReference type="PANTHER" id="PTHR48004:SF59">
    <property type="entry name" value="LEUCINE-RICH REPEAT-CONTAINING N-TERMINAL PLANT-TYPE DOMAIN-CONTAINING PROTEIN"/>
    <property type="match status" value="1"/>
</dbReference>
<feature type="compositionally biased region" description="Pro residues" evidence="3">
    <location>
        <begin position="214"/>
        <end position="223"/>
    </location>
</feature>
<dbReference type="SUPFAM" id="SSF52047">
    <property type="entry name" value="RNI-like"/>
    <property type="match status" value="1"/>
</dbReference>
<dbReference type="InterPro" id="IPR052941">
    <property type="entry name" value="StomDev_PlantInt_Reg"/>
</dbReference>
<feature type="compositionally biased region" description="Polar residues" evidence="3">
    <location>
        <begin position="91"/>
        <end position="105"/>
    </location>
</feature>
<organism evidence="4 5">
    <name type="scientific">Neodothiora populina</name>
    <dbReference type="NCBI Taxonomy" id="2781224"/>
    <lineage>
        <taxon>Eukaryota</taxon>
        <taxon>Fungi</taxon>
        <taxon>Dikarya</taxon>
        <taxon>Ascomycota</taxon>
        <taxon>Pezizomycotina</taxon>
        <taxon>Dothideomycetes</taxon>
        <taxon>Dothideomycetidae</taxon>
        <taxon>Dothideales</taxon>
        <taxon>Dothioraceae</taxon>
        <taxon>Neodothiora</taxon>
    </lineage>
</organism>
<protein>
    <recommendedName>
        <fullName evidence="6">L domain-like protein</fullName>
    </recommendedName>
</protein>
<dbReference type="Pfam" id="PF13855">
    <property type="entry name" value="LRR_8"/>
    <property type="match status" value="1"/>
</dbReference>
<reference evidence="4 5" key="1">
    <citation type="submission" date="2024-07" db="EMBL/GenBank/DDBJ databases">
        <title>Draft sequence of the Neodothiora populina.</title>
        <authorList>
            <person name="Drown D.D."/>
            <person name="Schuette U.S."/>
            <person name="Buechlein A.B."/>
            <person name="Rusch D.R."/>
            <person name="Winton L.W."/>
            <person name="Adams G.A."/>
        </authorList>
    </citation>
    <scope>NUCLEOTIDE SEQUENCE [LARGE SCALE GENOMIC DNA]</scope>
    <source>
        <strain evidence="4 5">CPC 39397</strain>
    </source>
</reference>
<proteinExistence type="predicted"/>
<dbReference type="Proteomes" id="UP001562354">
    <property type="component" value="Unassembled WGS sequence"/>
</dbReference>
<evidence type="ECO:0000313" key="5">
    <source>
        <dbReference type="Proteomes" id="UP001562354"/>
    </source>
</evidence>
<evidence type="ECO:0000256" key="3">
    <source>
        <dbReference type="SAM" id="MobiDB-lite"/>
    </source>
</evidence>
<dbReference type="SMART" id="SM00364">
    <property type="entry name" value="LRR_BAC"/>
    <property type="match status" value="7"/>
</dbReference>
<dbReference type="RefSeq" id="XP_069199145.1">
    <property type="nucleotide sequence ID" value="XM_069342639.1"/>
</dbReference>
<dbReference type="InterPro" id="IPR032675">
    <property type="entry name" value="LRR_dom_sf"/>
</dbReference>
<dbReference type="Gene3D" id="3.80.10.10">
    <property type="entry name" value="Ribonuclease Inhibitor"/>
    <property type="match status" value="3"/>
</dbReference>
<gene>
    <name evidence="4" type="ORF">AAFC00_003197</name>
</gene>
<feature type="compositionally biased region" description="Basic and acidic residues" evidence="3">
    <location>
        <begin position="783"/>
        <end position="792"/>
    </location>
</feature>
<dbReference type="EMBL" id="JBFMKM010000012">
    <property type="protein sequence ID" value="KAL1302869.1"/>
    <property type="molecule type" value="Genomic_DNA"/>
</dbReference>